<dbReference type="EMBL" id="MCGN01000011">
    <property type="protein sequence ID" value="ORY91001.1"/>
    <property type="molecule type" value="Genomic_DNA"/>
</dbReference>
<keyword evidence="1" id="KW-0479">Metal-binding</keyword>
<evidence type="ECO:0000256" key="1">
    <source>
        <dbReference type="ARBA" id="ARBA00022723"/>
    </source>
</evidence>
<dbReference type="STRING" id="13706.A0A1X2H1V6"/>
<evidence type="ECO:0000313" key="7">
    <source>
        <dbReference type="EMBL" id="ORY91001.1"/>
    </source>
</evidence>
<feature type="compositionally biased region" description="Low complexity" evidence="5">
    <location>
        <begin position="344"/>
        <end position="367"/>
    </location>
</feature>
<dbReference type="PANTHER" id="PTHR45691">
    <property type="entry name" value="PROTEIN DIAPHANOUS"/>
    <property type="match status" value="1"/>
</dbReference>
<dbReference type="Pfam" id="PF02892">
    <property type="entry name" value="zf-BED"/>
    <property type="match status" value="1"/>
</dbReference>
<proteinExistence type="predicted"/>
<feature type="compositionally biased region" description="Polar residues" evidence="5">
    <location>
        <begin position="301"/>
        <end position="310"/>
    </location>
</feature>
<gene>
    <name evidence="7" type="ORF">BCR43DRAFT_498337</name>
</gene>
<dbReference type="GO" id="GO:0003677">
    <property type="term" value="F:DNA binding"/>
    <property type="evidence" value="ECO:0007669"/>
    <property type="project" value="InterPro"/>
</dbReference>
<sequence length="386" mass="41423">MPRPYSEVWKYFNVLDGGNGRQRKTSCKYCGREQTCGVTRLQDHLIRRCTQIPASLKQLLHARQEDNVLKRKRRLEERSNGRSERHHLPAPVLPPPSTSTQSNEDPAYDGMNRALRSLAERAIPNATPLAPAPTTTTNTVNTVSQRTQSMLDWHLARALFSSNTSLKAVEDPHMAEFLRLMRPGYVVPRAHRLQQYLLKEQHWDLIPDPASHADDLPSPPPPPAPSGPSLPLPPPPAPHHPIHHQPPFGLIRPSSPHRSITPHSQAASSSSASSSSTPAAATIATATTTTTSGTASPSQSNNAATTSTHNIPPPPPPPAAAAVSSTSSSASPLPKVHLPNPAETNNNNNTNSAGNNNGATTNTNTSTAHMTNGNSRSSKTCIDGSL</sequence>
<dbReference type="GO" id="GO:0008270">
    <property type="term" value="F:zinc ion binding"/>
    <property type="evidence" value="ECO:0007669"/>
    <property type="project" value="UniProtKB-KW"/>
</dbReference>
<feature type="compositionally biased region" description="Polar residues" evidence="5">
    <location>
        <begin position="368"/>
        <end position="380"/>
    </location>
</feature>
<keyword evidence="3" id="KW-0862">Zinc</keyword>
<accession>A0A1X2H1V6</accession>
<dbReference type="OrthoDB" id="4951847at2759"/>
<feature type="compositionally biased region" description="Basic and acidic residues" evidence="5">
    <location>
        <begin position="75"/>
        <end position="87"/>
    </location>
</feature>
<feature type="domain" description="BED-type" evidence="6">
    <location>
        <begin position="3"/>
        <end position="56"/>
    </location>
</feature>
<feature type="region of interest" description="Disordered" evidence="5">
    <location>
        <begin position="75"/>
        <end position="107"/>
    </location>
</feature>
<feature type="region of interest" description="Disordered" evidence="5">
    <location>
        <begin position="207"/>
        <end position="386"/>
    </location>
</feature>
<evidence type="ECO:0000256" key="2">
    <source>
        <dbReference type="ARBA" id="ARBA00022771"/>
    </source>
</evidence>
<reference evidence="7 8" key="1">
    <citation type="submission" date="2016-07" db="EMBL/GenBank/DDBJ databases">
        <title>Pervasive Adenine N6-methylation of Active Genes in Fungi.</title>
        <authorList>
            <consortium name="DOE Joint Genome Institute"/>
            <person name="Mondo S.J."/>
            <person name="Dannebaum R.O."/>
            <person name="Kuo R.C."/>
            <person name="Labutti K."/>
            <person name="Haridas S."/>
            <person name="Kuo A."/>
            <person name="Salamov A."/>
            <person name="Ahrendt S.R."/>
            <person name="Lipzen A."/>
            <person name="Sullivan W."/>
            <person name="Andreopoulos W.B."/>
            <person name="Clum A."/>
            <person name="Lindquist E."/>
            <person name="Daum C."/>
            <person name="Ramamoorthy G.K."/>
            <person name="Gryganskyi A."/>
            <person name="Culley D."/>
            <person name="Magnuson J.K."/>
            <person name="James T.Y."/>
            <person name="O'Malley M.A."/>
            <person name="Stajich J.E."/>
            <person name="Spatafora J.W."/>
            <person name="Visel A."/>
            <person name="Grigoriev I.V."/>
        </authorList>
    </citation>
    <scope>NUCLEOTIDE SEQUENCE [LARGE SCALE GENOMIC DNA]</scope>
    <source>
        <strain evidence="7 8">NRRL 2496</strain>
    </source>
</reference>
<dbReference type="InterPro" id="IPR051412">
    <property type="entry name" value="Formin_Homology_Diaphanous_sf"/>
</dbReference>
<dbReference type="AlphaFoldDB" id="A0A1X2H1V6"/>
<evidence type="ECO:0000259" key="6">
    <source>
        <dbReference type="PROSITE" id="PS50808"/>
    </source>
</evidence>
<dbReference type="OMA" id="HIHNMAS"/>
<dbReference type="GO" id="GO:0030041">
    <property type="term" value="P:actin filament polymerization"/>
    <property type="evidence" value="ECO:0007669"/>
    <property type="project" value="TreeGrafter"/>
</dbReference>
<name>A0A1X2H1V6_SYNRA</name>
<dbReference type="PROSITE" id="PS50808">
    <property type="entry name" value="ZF_BED"/>
    <property type="match status" value="1"/>
</dbReference>
<dbReference type="PANTHER" id="PTHR45691:SF6">
    <property type="entry name" value="PROTEIN DIAPHANOUS"/>
    <property type="match status" value="1"/>
</dbReference>
<feature type="compositionally biased region" description="Pro residues" evidence="5">
    <location>
        <begin position="217"/>
        <end position="239"/>
    </location>
</feature>
<feature type="compositionally biased region" description="Low complexity" evidence="5">
    <location>
        <begin position="320"/>
        <end position="334"/>
    </location>
</feature>
<protein>
    <recommendedName>
        <fullName evidence="6">BED-type domain-containing protein</fullName>
    </recommendedName>
</protein>
<dbReference type="GO" id="GO:0005884">
    <property type="term" value="C:actin filament"/>
    <property type="evidence" value="ECO:0007669"/>
    <property type="project" value="TreeGrafter"/>
</dbReference>
<dbReference type="Proteomes" id="UP000242180">
    <property type="component" value="Unassembled WGS sequence"/>
</dbReference>
<comment type="caution">
    <text evidence="7">The sequence shown here is derived from an EMBL/GenBank/DDBJ whole genome shotgun (WGS) entry which is preliminary data.</text>
</comment>
<evidence type="ECO:0000256" key="3">
    <source>
        <dbReference type="ARBA" id="ARBA00022833"/>
    </source>
</evidence>
<evidence type="ECO:0000313" key="8">
    <source>
        <dbReference type="Proteomes" id="UP000242180"/>
    </source>
</evidence>
<dbReference type="InterPro" id="IPR003656">
    <property type="entry name" value="Znf_BED"/>
</dbReference>
<organism evidence="7 8">
    <name type="scientific">Syncephalastrum racemosum</name>
    <name type="common">Filamentous fungus</name>
    <dbReference type="NCBI Taxonomy" id="13706"/>
    <lineage>
        <taxon>Eukaryota</taxon>
        <taxon>Fungi</taxon>
        <taxon>Fungi incertae sedis</taxon>
        <taxon>Mucoromycota</taxon>
        <taxon>Mucoromycotina</taxon>
        <taxon>Mucoromycetes</taxon>
        <taxon>Mucorales</taxon>
        <taxon>Syncephalastraceae</taxon>
        <taxon>Syncephalastrum</taxon>
    </lineage>
</organism>
<keyword evidence="8" id="KW-1185">Reference proteome</keyword>
<keyword evidence="2 4" id="KW-0863">Zinc-finger</keyword>
<evidence type="ECO:0000256" key="5">
    <source>
        <dbReference type="SAM" id="MobiDB-lite"/>
    </source>
</evidence>
<feature type="compositionally biased region" description="Low complexity" evidence="5">
    <location>
        <begin position="259"/>
        <end position="300"/>
    </location>
</feature>
<dbReference type="InParanoid" id="A0A1X2H1V6"/>
<evidence type="ECO:0000256" key="4">
    <source>
        <dbReference type="PROSITE-ProRule" id="PRU00027"/>
    </source>
</evidence>